<comment type="caution">
    <text evidence="3">The sequence shown here is derived from an EMBL/GenBank/DDBJ whole genome shotgun (WGS) entry which is preliminary data.</text>
</comment>
<evidence type="ECO:0000256" key="1">
    <source>
        <dbReference type="ARBA" id="ARBA00022898"/>
    </source>
</evidence>
<dbReference type="InterPro" id="IPR015422">
    <property type="entry name" value="PyrdxlP-dep_Trfase_small"/>
</dbReference>
<accession>A0A2S8ACC2</accession>
<evidence type="ECO:0000313" key="4">
    <source>
        <dbReference type="Proteomes" id="UP000238042"/>
    </source>
</evidence>
<dbReference type="AlphaFoldDB" id="A0A2S8ACC2"/>
<dbReference type="Proteomes" id="UP000238042">
    <property type="component" value="Unassembled WGS sequence"/>
</dbReference>
<gene>
    <name evidence="3" type="ORF">C4S77_06205</name>
</gene>
<dbReference type="InterPro" id="IPR020581">
    <property type="entry name" value="GDC_P"/>
</dbReference>
<evidence type="ECO:0000259" key="2">
    <source>
        <dbReference type="Pfam" id="PF21478"/>
    </source>
</evidence>
<dbReference type="SUPFAM" id="SSF53383">
    <property type="entry name" value="PLP-dependent transferases"/>
    <property type="match status" value="1"/>
</dbReference>
<proteinExistence type="predicted"/>
<dbReference type="GO" id="GO:0019464">
    <property type="term" value="P:glycine decarboxylation via glycine cleavage system"/>
    <property type="evidence" value="ECO:0007669"/>
    <property type="project" value="TreeGrafter"/>
</dbReference>
<dbReference type="InterPro" id="IPR015424">
    <property type="entry name" value="PyrdxlP-dep_Trfase"/>
</dbReference>
<evidence type="ECO:0000313" key="3">
    <source>
        <dbReference type="EMBL" id="PQL92611.1"/>
    </source>
</evidence>
<protein>
    <recommendedName>
        <fullName evidence="2">Glycine dehydrogenase C-terminal domain-containing protein</fullName>
    </recommendedName>
</protein>
<dbReference type="GO" id="GO:0005829">
    <property type="term" value="C:cytosol"/>
    <property type="evidence" value="ECO:0007669"/>
    <property type="project" value="TreeGrafter"/>
</dbReference>
<keyword evidence="4" id="KW-1185">Reference proteome</keyword>
<reference evidence="3 4" key="1">
    <citation type="submission" date="2018-02" db="EMBL/GenBank/DDBJ databases">
        <title>Genome sequences of Apibacter spp., gut symbionts of Asian honey bees.</title>
        <authorList>
            <person name="Kwong W.K."/>
            <person name="Steele M.I."/>
            <person name="Moran N.A."/>
        </authorList>
    </citation>
    <scope>NUCLEOTIDE SEQUENCE [LARGE SCALE GENOMIC DNA]</scope>
    <source>
        <strain evidence="4">wkB301</strain>
    </source>
</reference>
<dbReference type="PANTHER" id="PTHR11773">
    <property type="entry name" value="GLYCINE DEHYDROGENASE, DECARBOXYLATING"/>
    <property type="match status" value="1"/>
</dbReference>
<name>A0A2S8ACC2_9FLAO</name>
<dbReference type="GO" id="GO:0005960">
    <property type="term" value="C:glycine cleavage complex"/>
    <property type="evidence" value="ECO:0007669"/>
    <property type="project" value="TreeGrafter"/>
</dbReference>
<sequence length="108" mass="12333">MGIEVGDIAKRLMDYGFHAPTVSFPAPETLMIEPTESESIAQLDRFTKALISIRKEIDKIETGKYPIEDCLIKNAPHTLAEVTSNHWNHSYSRQKAAYPLNWILENKF</sequence>
<dbReference type="GO" id="GO:0016594">
    <property type="term" value="F:glycine binding"/>
    <property type="evidence" value="ECO:0007669"/>
    <property type="project" value="TreeGrafter"/>
</dbReference>
<dbReference type="OrthoDB" id="9801272at2"/>
<organism evidence="3 4">
    <name type="scientific">Apibacter adventoris</name>
    <dbReference type="NCBI Taxonomy" id="1679466"/>
    <lineage>
        <taxon>Bacteria</taxon>
        <taxon>Pseudomonadati</taxon>
        <taxon>Bacteroidota</taxon>
        <taxon>Flavobacteriia</taxon>
        <taxon>Flavobacteriales</taxon>
        <taxon>Weeksellaceae</taxon>
        <taxon>Apibacter</taxon>
    </lineage>
</organism>
<keyword evidence="1" id="KW-0663">Pyridoxal phosphate</keyword>
<dbReference type="InterPro" id="IPR049316">
    <property type="entry name" value="GDC-P_C"/>
</dbReference>
<dbReference type="Gene3D" id="3.90.1150.10">
    <property type="entry name" value="Aspartate Aminotransferase, domain 1"/>
    <property type="match status" value="1"/>
</dbReference>
<feature type="domain" description="Glycine dehydrogenase C-terminal" evidence="2">
    <location>
        <begin position="2"/>
        <end position="77"/>
    </location>
</feature>
<dbReference type="PANTHER" id="PTHR11773:SF1">
    <property type="entry name" value="GLYCINE DEHYDROGENASE (DECARBOXYLATING), MITOCHONDRIAL"/>
    <property type="match status" value="1"/>
</dbReference>
<dbReference type="GO" id="GO:0030170">
    <property type="term" value="F:pyridoxal phosphate binding"/>
    <property type="evidence" value="ECO:0007669"/>
    <property type="project" value="TreeGrafter"/>
</dbReference>
<dbReference type="EMBL" id="PSZM01000037">
    <property type="protein sequence ID" value="PQL92611.1"/>
    <property type="molecule type" value="Genomic_DNA"/>
</dbReference>
<dbReference type="Pfam" id="PF21478">
    <property type="entry name" value="GcvP2_C"/>
    <property type="match status" value="1"/>
</dbReference>
<dbReference type="GO" id="GO:0004375">
    <property type="term" value="F:glycine dehydrogenase (decarboxylating) activity"/>
    <property type="evidence" value="ECO:0007669"/>
    <property type="project" value="InterPro"/>
</dbReference>